<dbReference type="Proteomes" id="UP001557470">
    <property type="component" value="Unassembled WGS sequence"/>
</dbReference>
<evidence type="ECO:0000256" key="1">
    <source>
        <dbReference type="SAM" id="MobiDB-lite"/>
    </source>
</evidence>
<name>A0ABD0WR16_UMBPY</name>
<feature type="compositionally biased region" description="Basic and acidic residues" evidence="1">
    <location>
        <begin position="97"/>
        <end position="106"/>
    </location>
</feature>
<accession>A0ABD0WR16</accession>
<sequence>MFFLINVELFWHCQARTFKYASRPCDLMTSSGVKCRFPTRYSQSKTGQTAMFVGNAPGGRSARSALNHQQVAVPLALWKAAVPMGLKRVRAPPGRAIDPRPKDRPPDTATAVWQLGQYPPGQPLDKPNSDSSSNASRSLEGER</sequence>
<evidence type="ECO:0000313" key="3">
    <source>
        <dbReference type="Proteomes" id="UP001557470"/>
    </source>
</evidence>
<evidence type="ECO:0000313" key="2">
    <source>
        <dbReference type="EMBL" id="KAL0979269.1"/>
    </source>
</evidence>
<feature type="compositionally biased region" description="Low complexity" evidence="1">
    <location>
        <begin position="129"/>
        <end position="143"/>
    </location>
</feature>
<organism evidence="2 3">
    <name type="scientific">Umbra pygmaea</name>
    <name type="common">Eastern mudminnow</name>
    <dbReference type="NCBI Taxonomy" id="75934"/>
    <lineage>
        <taxon>Eukaryota</taxon>
        <taxon>Metazoa</taxon>
        <taxon>Chordata</taxon>
        <taxon>Craniata</taxon>
        <taxon>Vertebrata</taxon>
        <taxon>Euteleostomi</taxon>
        <taxon>Actinopterygii</taxon>
        <taxon>Neopterygii</taxon>
        <taxon>Teleostei</taxon>
        <taxon>Protacanthopterygii</taxon>
        <taxon>Esociformes</taxon>
        <taxon>Umbridae</taxon>
        <taxon>Umbra</taxon>
    </lineage>
</organism>
<proteinExistence type="predicted"/>
<dbReference type="EMBL" id="JAGEUA010000005">
    <property type="protein sequence ID" value="KAL0979269.1"/>
    <property type="molecule type" value="Genomic_DNA"/>
</dbReference>
<dbReference type="AlphaFoldDB" id="A0ABD0WR16"/>
<feature type="region of interest" description="Disordered" evidence="1">
    <location>
        <begin position="89"/>
        <end position="143"/>
    </location>
</feature>
<keyword evidence="3" id="KW-1185">Reference proteome</keyword>
<comment type="caution">
    <text evidence="2">The sequence shown here is derived from an EMBL/GenBank/DDBJ whole genome shotgun (WGS) entry which is preliminary data.</text>
</comment>
<gene>
    <name evidence="2" type="ORF">UPYG_G00183000</name>
</gene>
<reference evidence="2 3" key="1">
    <citation type="submission" date="2024-06" db="EMBL/GenBank/DDBJ databases">
        <authorList>
            <person name="Pan Q."/>
            <person name="Wen M."/>
            <person name="Jouanno E."/>
            <person name="Zahm M."/>
            <person name="Klopp C."/>
            <person name="Cabau C."/>
            <person name="Louis A."/>
            <person name="Berthelot C."/>
            <person name="Parey E."/>
            <person name="Roest Crollius H."/>
            <person name="Montfort J."/>
            <person name="Robinson-Rechavi M."/>
            <person name="Bouchez O."/>
            <person name="Lampietro C."/>
            <person name="Lopez Roques C."/>
            <person name="Donnadieu C."/>
            <person name="Postlethwait J."/>
            <person name="Bobe J."/>
            <person name="Verreycken H."/>
            <person name="Guiguen Y."/>
        </authorList>
    </citation>
    <scope>NUCLEOTIDE SEQUENCE [LARGE SCALE GENOMIC DNA]</scope>
    <source>
        <strain evidence="2">Up_M1</strain>
        <tissue evidence="2">Testis</tissue>
    </source>
</reference>
<protein>
    <submittedName>
        <fullName evidence="2">Uncharacterized protein</fullName>
    </submittedName>
</protein>